<dbReference type="InterPro" id="IPR006598">
    <property type="entry name" value="CAP10"/>
</dbReference>
<feature type="transmembrane region" description="Helical" evidence="4">
    <location>
        <begin position="32"/>
        <end position="50"/>
    </location>
</feature>
<evidence type="ECO:0000256" key="3">
    <source>
        <dbReference type="SAM" id="MobiDB-lite"/>
    </source>
</evidence>
<dbReference type="AlphaFoldDB" id="A0AAD6YEZ2"/>
<keyword evidence="2 6" id="KW-0808">Transferase</keyword>
<evidence type="ECO:0000259" key="5">
    <source>
        <dbReference type="SMART" id="SM00672"/>
    </source>
</evidence>
<reference evidence="6" key="1">
    <citation type="submission" date="2023-03" db="EMBL/GenBank/DDBJ databases">
        <title>Massive genome expansion in bonnet fungi (Mycena s.s.) driven by repeated elements and novel gene families across ecological guilds.</title>
        <authorList>
            <consortium name="Lawrence Berkeley National Laboratory"/>
            <person name="Harder C.B."/>
            <person name="Miyauchi S."/>
            <person name="Viragh M."/>
            <person name="Kuo A."/>
            <person name="Thoen E."/>
            <person name="Andreopoulos B."/>
            <person name="Lu D."/>
            <person name="Skrede I."/>
            <person name="Drula E."/>
            <person name="Henrissat B."/>
            <person name="Morin E."/>
            <person name="Kohler A."/>
            <person name="Barry K."/>
            <person name="LaButti K."/>
            <person name="Morin E."/>
            <person name="Salamov A."/>
            <person name="Lipzen A."/>
            <person name="Mereny Z."/>
            <person name="Hegedus B."/>
            <person name="Baldrian P."/>
            <person name="Stursova M."/>
            <person name="Weitz H."/>
            <person name="Taylor A."/>
            <person name="Grigoriev I.V."/>
            <person name="Nagy L.G."/>
            <person name="Martin F."/>
            <person name="Kauserud H."/>
        </authorList>
    </citation>
    <scope>NUCLEOTIDE SEQUENCE</scope>
    <source>
        <strain evidence="6">9144</strain>
    </source>
</reference>
<keyword evidence="4" id="KW-0812">Transmembrane</keyword>
<evidence type="ECO:0000256" key="1">
    <source>
        <dbReference type="ARBA" id="ARBA00010118"/>
    </source>
</evidence>
<protein>
    <submittedName>
        <fullName evidence="6">Glycosyl transferase family 90-domain-containing protein</fullName>
    </submittedName>
</protein>
<dbReference type="GO" id="GO:0016740">
    <property type="term" value="F:transferase activity"/>
    <property type="evidence" value="ECO:0007669"/>
    <property type="project" value="UniProtKB-KW"/>
</dbReference>
<name>A0AAD6YEZ2_9AGAR</name>
<keyword evidence="7" id="KW-1185">Reference proteome</keyword>
<feature type="domain" description="Glycosyl transferase CAP10" evidence="5">
    <location>
        <begin position="259"/>
        <end position="486"/>
    </location>
</feature>
<dbReference type="EMBL" id="JARJCW010000016">
    <property type="protein sequence ID" value="KAJ7215985.1"/>
    <property type="molecule type" value="Genomic_DNA"/>
</dbReference>
<evidence type="ECO:0000256" key="4">
    <source>
        <dbReference type="SAM" id="Phobius"/>
    </source>
</evidence>
<dbReference type="Proteomes" id="UP001219525">
    <property type="component" value="Unassembled WGS sequence"/>
</dbReference>
<dbReference type="PANTHER" id="PTHR12203">
    <property type="entry name" value="KDEL LYS-ASP-GLU-LEU CONTAINING - RELATED"/>
    <property type="match status" value="1"/>
</dbReference>
<keyword evidence="4" id="KW-0472">Membrane</keyword>
<dbReference type="SMART" id="SM00672">
    <property type="entry name" value="CAP10"/>
    <property type="match status" value="1"/>
</dbReference>
<proteinExistence type="inferred from homology"/>
<dbReference type="Pfam" id="PF05686">
    <property type="entry name" value="Glyco_transf_90"/>
    <property type="match status" value="1"/>
</dbReference>
<comment type="caution">
    <text evidence="6">The sequence shown here is derived from an EMBL/GenBank/DDBJ whole genome shotgun (WGS) entry which is preliminary data.</text>
</comment>
<evidence type="ECO:0000313" key="6">
    <source>
        <dbReference type="EMBL" id="KAJ7215985.1"/>
    </source>
</evidence>
<sequence>MFGSRYTRLPTHPDGTTGGVRNGGYTSHWRRWLAVCALLVLVVLGIFFYVRADVDPETPPPLTLAPQELKTPVDELFTRQSSTLDQAAARYSLRNGRLPPKGYDRWFRYATAQGCLIDEYEQIYTDFQPFHQLASTDKGYFRRMAGSIWDLARGQNLGMKTFRVRKGSVEVDEWSENFYGEWMDMLRDMSEWLPPFDLVLNHRDEPRVSFDVRQPDALQAALAPSDTTPFDNTPQPTSKWYTDEHHCLVLSAPKGFFEYANNASSFLSYSASSQFTTDLYPVFSQNKIYPCFSDILFPSNVSSDAEYLADWRGQSTGGWISGNNYISFPRFKVVELSQQHPALIDARITALYEYFCRTELGCDKDELKEKYNITGENAPREDVYQYQYVLDVDGNAFSGRFLGLLKSGSLVFKSTLFTEYFSQWLRPFVHYIPVRADLADLLQRIEWARANPLEAKRIQEAGKEVAERVITDAQNDCYFALALLEWAGLQGL</sequence>
<feature type="region of interest" description="Disordered" evidence="3">
    <location>
        <begin position="1"/>
        <end position="20"/>
    </location>
</feature>
<dbReference type="PANTHER" id="PTHR12203:SF35">
    <property type="entry name" value="PROTEIN O-GLUCOSYLTRANSFERASE 1"/>
    <property type="match status" value="1"/>
</dbReference>
<keyword evidence="4" id="KW-1133">Transmembrane helix</keyword>
<gene>
    <name evidence="6" type="ORF">GGX14DRAFT_442632</name>
</gene>
<evidence type="ECO:0000256" key="2">
    <source>
        <dbReference type="ARBA" id="ARBA00022679"/>
    </source>
</evidence>
<dbReference type="InterPro" id="IPR051091">
    <property type="entry name" value="O-Glucosyltr/Glycosyltrsf_90"/>
</dbReference>
<evidence type="ECO:0000313" key="7">
    <source>
        <dbReference type="Proteomes" id="UP001219525"/>
    </source>
</evidence>
<comment type="similarity">
    <text evidence="1">Belongs to the glycosyltransferase 90 family.</text>
</comment>
<organism evidence="6 7">
    <name type="scientific">Mycena pura</name>
    <dbReference type="NCBI Taxonomy" id="153505"/>
    <lineage>
        <taxon>Eukaryota</taxon>
        <taxon>Fungi</taxon>
        <taxon>Dikarya</taxon>
        <taxon>Basidiomycota</taxon>
        <taxon>Agaricomycotina</taxon>
        <taxon>Agaricomycetes</taxon>
        <taxon>Agaricomycetidae</taxon>
        <taxon>Agaricales</taxon>
        <taxon>Marasmiineae</taxon>
        <taxon>Mycenaceae</taxon>
        <taxon>Mycena</taxon>
    </lineage>
</organism>
<accession>A0AAD6YEZ2</accession>